<evidence type="ECO:0000259" key="2">
    <source>
        <dbReference type="Pfam" id="PF01243"/>
    </source>
</evidence>
<dbReference type="PANTHER" id="PTHR35176:SF6">
    <property type="entry name" value="HEME OXYGENASE HI_0854-RELATED"/>
    <property type="match status" value="1"/>
</dbReference>
<comment type="caution">
    <text evidence="3">The sequence shown here is derived from an EMBL/GenBank/DDBJ whole genome shotgun (WGS) entry which is preliminary data.</text>
</comment>
<dbReference type="EC" id="1.4.-.-" evidence="3"/>
<dbReference type="AlphaFoldDB" id="D9PJR8"/>
<reference evidence="3" key="1">
    <citation type="submission" date="2010-07" db="EMBL/GenBank/DDBJ databases">
        <authorList>
            <consortium name="CONSOLIDER consortium CSD2007-00005"/>
            <person name="Guazzaroni M.-E."/>
            <person name="Richter M."/>
            <person name="Garcia-Salamanca A."/>
            <person name="Yarza P."/>
            <person name="Ferrer M."/>
        </authorList>
    </citation>
    <scope>NUCLEOTIDE SEQUENCE</scope>
</reference>
<dbReference type="InterPro" id="IPR012349">
    <property type="entry name" value="Split_barrel_FMN-bd"/>
</dbReference>
<keyword evidence="1 3" id="KW-0560">Oxidoreductase</keyword>
<dbReference type="GO" id="GO:0070967">
    <property type="term" value="F:coenzyme F420 binding"/>
    <property type="evidence" value="ECO:0007669"/>
    <property type="project" value="TreeGrafter"/>
</dbReference>
<reference evidence="3" key="2">
    <citation type="journal article" date="2011" name="Microb. Ecol.">
        <title>Taxonomic and Functional Metagenomic Profiling of the Microbial Community in the Anoxic Sediment of a Sub-saline Shallow Lake (Laguna de Carrizo, Central Spain).</title>
        <authorList>
            <person name="Ferrer M."/>
            <person name="Guazzaroni M.E."/>
            <person name="Richter M."/>
            <person name="Garcia-Salamanca A."/>
            <person name="Yarza P."/>
            <person name="Suarez-Suarez A."/>
            <person name="Solano J."/>
            <person name="Alcaide M."/>
            <person name="van Dillewijn P."/>
            <person name="Molina-Henares M.A."/>
            <person name="Lopez-Cortes N."/>
            <person name="Al-Ramahi Y."/>
            <person name="Guerrero C."/>
            <person name="Acosta A."/>
            <person name="de Eugenio L.I."/>
            <person name="Martinez V."/>
            <person name="Marques S."/>
            <person name="Rojo F."/>
            <person name="Santero E."/>
            <person name="Genilloud O."/>
            <person name="Perez-Perez J."/>
            <person name="Rossello-Mora R."/>
            <person name="Ramos J.L."/>
        </authorList>
    </citation>
    <scope>NUCLEOTIDE SEQUENCE</scope>
</reference>
<proteinExistence type="predicted"/>
<accession>D9PJR8</accession>
<dbReference type="Pfam" id="PF01243">
    <property type="entry name" value="PNPOx_N"/>
    <property type="match status" value="1"/>
</dbReference>
<dbReference type="EMBL" id="ADZX01000550">
    <property type="protein sequence ID" value="EFK96182.1"/>
    <property type="molecule type" value="Genomic_DNA"/>
</dbReference>
<dbReference type="InterPro" id="IPR011576">
    <property type="entry name" value="Pyridox_Oxase_N"/>
</dbReference>
<name>D9PJR8_9ZZZZ</name>
<organism evidence="3">
    <name type="scientific">sediment metagenome</name>
    <dbReference type="NCBI Taxonomy" id="749907"/>
    <lineage>
        <taxon>unclassified sequences</taxon>
        <taxon>metagenomes</taxon>
        <taxon>ecological metagenomes</taxon>
    </lineage>
</organism>
<sequence>MPLNKREIKKILNNTDIMYIATSSKGAEPHIAPLWFIFHKGKVYFETHLPTKKFKNISKNNRIALCFGGEDTYIIEGSVKWWEEKDAPIPFRKLFWKKYREKMDDSYITDKTRIFEFIIEKEISWHYWPTWE</sequence>
<evidence type="ECO:0000256" key="1">
    <source>
        <dbReference type="ARBA" id="ARBA00023002"/>
    </source>
</evidence>
<gene>
    <name evidence="3" type="ORF">LDC_1781</name>
</gene>
<dbReference type="InterPro" id="IPR052019">
    <property type="entry name" value="F420H2_bilvrd_red/Heme_oxyg"/>
</dbReference>
<protein>
    <submittedName>
        <fullName evidence="3">Protein containing Pyridoxamine 5'-phosphate oxidase-related, FMN-binding core domain</fullName>
        <ecNumber evidence="3">1.4.-.-</ecNumber>
    </submittedName>
</protein>
<feature type="domain" description="Pyridoxamine 5'-phosphate oxidase N-terminal" evidence="2">
    <location>
        <begin position="6"/>
        <end position="125"/>
    </location>
</feature>
<dbReference type="SUPFAM" id="SSF50475">
    <property type="entry name" value="FMN-binding split barrel"/>
    <property type="match status" value="1"/>
</dbReference>
<dbReference type="Gene3D" id="2.30.110.10">
    <property type="entry name" value="Electron Transport, Fmn-binding Protein, Chain A"/>
    <property type="match status" value="1"/>
</dbReference>
<dbReference type="GO" id="GO:0016627">
    <property type="term" value="F:oxidoreductase activity, acting on the CH-CH group of donors"/>
    <property type="evidence" value="ECO:0007669"/>
    <property type="project" value="TreeGrafter"/>
</dbReference>
<dbReference type="PANTHER" id="PTHR35176">
    <property type="entry name" value="HEME OXYGENASE HI_0854-RELATED"/>
    <property type="match status" value="1"/>
</dbReference>
<dbReference type="GO" id="GO:0005829">
    <property type="term" value="C:cytosol"/>
    <property type="evidence" value="ECO:0007669"/>
    <property type="project" value="TreeGrafter"/>
</dbReference>
<evidence type="ECO:0000313" key="3">
    <source>
        <dbReference type="EMBL" id="EFK96182.1"/>
    </source>
</evidence>